<evidence type="ECO:0000313" key="2">
    <source>
        <dbReference type="Proteomes" id="UP000322000"/>
    </source>
</evidence>
<dbReference type="RefSeq" id="XP_026736823.1">
    <property type="nucleotide sequence ID" value="XM_026881022.1"/>
</dbReference>
<gene>
    <name evidence="5" type="primary">LOC113500297</name>
    <name evidence="3" type="synonym">LOC113493200</name>
    <name evidence="4" type="synonym">LOC113494398</name>
    <name evidence="6" type="synonym">LOC113506515</name>
    <name evidence="7" type="synonym">LOC113506582</name>
    <name evidence="8" type="synonym">LOC113507291</name>
</gene>
<evidence type="ECO:0000313" key="5">
    <source>
        <dbReference type="RefSeq" id="XP_026736823.1"/>
    </source>
</evidence>
<dbReference type="KEGG" id="tnl:113506515"/>
<protein>
    <submittedName>
        <fullName evidence="3">Uncharacterized protein LOC113493200</fullName>
    </submittedName>
    <submittedName>
        <fullName evidence="4">Uncharacterized protein LOC113494398</fullName>
    </submittedName>
    <submittedName>
        <fullName evidence="5">Uncharacterized protein LOC113500297</fullName>
    </submittedName>
    <submittedName>
        <fullName evidence="6">Uncharacterized protein LOC113506515</fullName>
    </submittedName>
    <submittedName>
        <fullName evidence="7">Uncharacterized protein LOC113506582</fullName>
    </submittedName>
    <submittedName>
        <fullName evidence="8">Uncharacterized protein LOC113507291</fullName>
    </submittedName>
</protein>
<dbReference type="KEGG" id="tnl:113493200"/>
<evidence type="ECO:0000313" key="6">
    <source>
        <dbReference type="RefSeq" id="XP_026745152.1"/>
    </source>
</evidence>
<dbReference type="Proteomes" id="UP000322000">
    <property type="component" value="Chromosome 1"/>
</dbReference>
<dbReference type="KEGG" id="tnl:113506582"/>
<dbReference type="GeneID" id="113500297"/>
<dbReference type="RefSeq" id="XP_026745219.1">
    <property type="nucleotide sequence ID" value="XM_026889418.1"/>
</dbReference>
<evidence type="ECO:0000313" key="8">
    <source>
        <dbReference type="RefSeq" id="XP_026745953.1"/>
    </source>
</evidence>
<dbReference type="AlphaFoldDB" id="A0A7E5W817"/>
<dbReference type="OrthoDB" id="7440762at2759"/>
<name>A0A7E5W817_TRINI</name>
<dbReference type="RefSeq" id="XP_026745152.1">
    <property type="nucleotide sequence ID" value="XM_026889351.1"/>
</dbReference>
<dbReference type="RefSeq" id="XP_026726865.1">
    <property type="nucleotide sequence ID" value="XM_026871064.1"/>
</dbReference>
<dbReference type="RefSeq" id="XP_026728516.1">
    <property type="nucleotide sequence ID" value="XM_026872715.1"/>
</dbReference>
<dbReference type="Proteomes" id="UP000322000">
    <property type="component" value="Chromosome 5"/>
</dbReference>
<dbReference type="Proteomes" id="UP000322000">
    <property type="component" value="Chromosome 13"/>
</dbReference>
<proteinExistence type="predicted"/>
<reference evidence="3 4" key="1">
    <citation type="submission" date="2025-04" db="UniProtKB">
        <authorList>
            <consortium name="RefSeq"/>
        </authorList>
    </citation>
    <scope>IDENTIFICATION</scope>
</reference>
<dbReference type="KEGG" id="tnl:113507291"/>
<dbReference type="Proteomes" id="UP000322000">
    <property type="component" value="Chromosome 18"/>
</dbReference>
<feature type="compositionally biased region" description="Polar residues" evidence="1">
    <location>
        <begin position="99"/>
        <end position="108"/>
    </location>
</feature>
<organism evidence="2 5">
    <name type="scientific">Trichoplusia ni</name>
    <name type="common">Cabbage looper</name>
    <dbReference type="NCBI Taxonomy" id="7111"/>
    <lineage>
        <taxon>Eukaryota</taxon>
        <taxon>Metazoa</taxon>
        <taxon>Ecdysozoa</taxon>
        <taxon>Arthropoda</taxon>
        <taxon>Hexapoda</taxon>
        <taxon>Insecta</taxon>
        <taxon>Pterygota</taxon>
        <taxon>Neoptera</taxon>
        <taxon>Endopterygota</taxon>
        <taxon>Lepidoptera</taxon>
        <taxon>Glossata</taxon>
        <taxon>Ditrysia</taxon>
        <taxon>Noctuoidea</taxon>
        <taxon>Noctuidae</taxon>
        <taxon>Plusiinae</taxon>
        <taxon>Trichoplusia</taxon>
    </lineage>
</organism>
<dbReference type="Proteomes" id="UP000322000">
    <property type="component" value="Chromosome 20"/>
</dbReference>
<dbReference type="RefSeq" id="XP_026745953.1">
    <property type="nucleotide sequence ID" value="XM_026890152.1"/>
</dbReference>
<sequence>MSSAVGMLVMTCSQIDSYRGNRKVTFSVGDQVLVKLYSQQKQYWSRGVIIKSVGKTVYLVQLTESGQIIKRHANQLLKYRGREDKSCEKIVPAFILPTHPTSTDQLQPEVSAEESAAQPETTSGLVHGDISTEEEATLATPSIEPEPDPRSKRNRPVVDYKKFF</sequence>
<evidence type="ECO:0000313" key="4">
    <source>
        <dbReference type="RefSeq" id="XP_026728516.1"/>
    </source>
</evidence>
<keyword evidence="2" id="KW-1185">Reference proteome</keyword>
<evidence type="ECO:0000256" key="1">
    <source>
        <dbReference type="SAM" id="MobiDB-lite"/>
    </source>
</evidence>
<accession>A0A7E5W817</accession>
<feature type="region of interest" description="Disordered" evidence="1">
    <location>
        <begin position="98"/>
        <end position="164"/>
    </location>
</feature>
<feature type="compositionally biased region" description="Basic and acidic residues" evidence="1">
    <location>
        <begin position="147"/>
        <end position="164"/>
    </location>
</feature>
<dbReference type="KEGG" id="tnl:113494398"/>
<evidence type="ECO:0000313" key="7">
    <source>
        <dbReference type="RefSeq" id="XP_026745219.1"/>
    </source>
</evidence>
<dbReference type="KEGG" id="tnl:113500297"/>
<evidence type="ECO:0000313" key="3">
    <source>
        <dbReference type="RefSeq" id="XP_026726865.1"/>
    </source>
</evidence>